<evidence type="ECO:0000256" key="6">
    <source>
        <dbReference type="ARBA" id="ARBA00022989"/>
    </source>
</evidence>
<keyword evidence="3" id="KW-0813">Transport</keyword>
<evidence type="ECO:0000256" key="3">
    <source>
        <dbReference type="ARBA" id="ARBA00022448"/>
    </source>
</evidence>
<dbReference type="InterPro" id="IPR038770">
    <property type="entry name" value="Na+/solute_symporter_sf"/>
</dbReference>
<proteinExistence type="inferred from homology"/>
<feature type="transmembrane region" description="Helical" evidence="8">
    <location>
        <begin position="164"/>
        <end position="183"/>
    </location>
</feature>
<evidence type="ECO:0000256" key="5">
    <source>
        <dbReference type="ARBA" id="ARBA00022692"/>
    </source>
</evidence>
<dbReference type="RefSeq" id="WP_284588717.1">
    <property type="nucleotide sequence ID" value="NZ_JASNUC010000001.1"/>
</dbReference>
<comment type="caution">
    <text evidence="9">The sequence shown here is derived from an EMBL/GenBank/DDBJ whole genome shotgun (WGS) entry which is preliminary data.</text>
</comment>
<dbReference type="InterPro" id="IPR004776">
    <property type="entry name" value="Mem_transp_PIN-like"/>
</dbReference>
<dbReference type="Proteomes" id="UP001224412">
    <property type="component" value="Unassembled WGS sequence"/>
</dbReference>
<feature type="transmembrane region" description="Helical" evidence="8">
    <location>
        <begin position="195"/>
        <end position="215"/>
    </location>
</feature>
<feature type="transmembrane region" description="Helical" evidence="8">
    <location>
        <begin position="256"/>
        <end position="276"/>
    </location>
</feature>
<gene>
    <name evidence="9" type="ORF">QPX42_00075</name>
</gene>
<evidence type="ECO:0000313" key="9">
    <source>
        <dbReference type="EMBL" id="MDK4305963.1"/>
    </source>
</evidence>
<protein>
    <submittedName>
        <fullName evidence="9">AEC family transporter</fullName>
    </submittedName>
</protein>
<keyword evidence="4" id="KW-1003">Cell membrane</keyword>
<dbReference type="EMBL" id="JASNVH010000001">
    <property type="protein sequence ID" value="MDK4305963.1"/>
    <property type="molecule type" value="Genomic_DNA"/>
</dbReference>
<feature type="transmembrane region" description="Helical" evidence="8">
    <location>
        <begin position="34"/>
        <end position="53"/>
    </location>
</feature>
<dbReference type="Gene3D" id="1.20.1530.20">
    <property type="match status" value="1"/>
</dbReference>
<dbReference type="PANTHER" id="PTHR36838">
    <property type="entry name" value="AUXIN EFFLUX CARRIER FAMILY PROTEIN"/>
    <property type="match status" value="1"/>
</dbReference>
<dbReference type="GO" id="GO:0005886">
    <property type="term" value="C:plasma membrane"/>
    <property type="evidence" value="ECO:0007669"/>
    <property type="project" value="UniProtKB-SubCell"/>
</dbReference>
<keyword evidence="6 8" id="KW-1133">Transmembrane helix</keyword>
<keyword evidence="7 8" id="KW-0472">Membrane</keyword>
<evidence type="ECO:0000256" key="1">
    <source>
        <dbReference type="ARBA" id="ARBA00004651"/>
    </source>
</evidence>
<feature type="transmembrane region" description="Helical" evidence="8">
    <location>
        <begin position="124"/>
        <end position="144"/>
    </location>
</feature>
<evidence type="ECO:0000256" key="4">
    <source>
        <dbReference type="ARBA" id="ARBA00022475"/>
    </source>
</evidence>
<dbReference type="PANTHER" id="PTHR36838:SF3">
    <property type="entry name" value="TRANSPORTER AUXIN EFFLUX CARRIER EC FAMILY"/>
    <property type="match status" value="1"/>
</dbReference>
<evidence type="ECO:0000256" key="7">
    <source>
        <dbReference type="ARBA" id="ARBA00023136"/>
    </source>
</evidence>
<evidence type="ECO:0000313" key="10">
    <source>
        <dbReference type="Proteomes" id="UP001224412"/>
    </source>
</evidence>
<accession>A0AAP4BPS9</accession>
<sequence length="309" mass="32376">MAGVITAFTIILSIIAVGFALSKSGVIGNDSQRLILNKTAFYAATPCLLFTSLAKSNPSTLFSPVLAAVVVASLLTGASYIIASRLFFPKDLPTTTMGAASSFYFNSVNIGLPVSIYVVGEATWVISILMLQMVFFTPFILAALNDGHGRTRGAKIVDGIRSGFLSPLVLAGIAGMIVAVAGWEIPEVVMEPMSIIGGASIPMILISFGASLTSIHLLDDPADRPAVITSTVMKLVLMPVFAWLAGLALGLSSDHLYVAVILACLPTAQNVYNYAATYQKGLTVTRDTVFLTTFASLPVMAVVAGIFGS</sequence>
<reference evidence="9" key="1">
    <citation type="submission" date="2023-05" db="EMBL/GenBank/DDBJ databases">
        <title>Metabolic capabilities are highly conserved among human nasal-associated Corynebacterium species in pangenomic analyses.</title>
        <authorList>
            <person name="Tran T.H."/>
            <person name="Roberts A.Q."/>
            <person name="Escapa I.F."/>
            <person name="Gao W."/>
            <person name="Conlan S."/>
            <person name="Kong H."/>
            <person name="Segre J.A."/>
            <person name="Kelly M.S."/>
            <person name="Lemon K.P."/>
        </authorList>
    </citation>
    <scope>NUCLEOTIDE SEQUENCE</scope>
    <source>
        <strain evidence="9">KPL2773</strain>
    </source>
</reference>
<evidence type="ECO:0000256" key="2">
    <source>
        <dbReference type="ARBA" id="ARBA00010145"/>
    </source>
</evidence>
<feature type="transmembrane region" description="Helical" evidence="8">
    <location>
        <begin position="65"/>
        <end position="88"/>
    </location>
</feature>
<feature type="transmembrane region" description="Helical" evidence="8">
    <location>
        <begin position="6"/>
        <end position="22"/>
    </location>
</feature>
<dbReference type="GO" id="GO:0055085">
    <property type="term" value="P:transmembrane transport"/>
    <property type="evidence" value="ECO:0007669"/>
    <property type="project" value="InterPro"/>
</dbReference>
<feature type="transmembrane region" description="Helical" evidence="8">
    <location>
        <begin position="288"/>
        <end position="307"/>
    </location>
</feature>
<comment type="subcellular location">
    <subcellularLocation>
        <location evidence="1">Cell membrane</location>
        <topology evidence="1">Multi-pass membrane protein</topology>
    </subcellularLocation>
</comment>
<organism evidence="9 10">
    <name type="scientific">Corynebacterium pseudodiphtheriticum</name>
    <dbReference type="NCBI Taxonomy" id="37637"/>
    <lineage>
        <taxon>Bacteria</taxon>
        <taxon>Bacillati</taxon>
        <taxon>Actinomycetota</taxon>
        <taxon>Actinomycetes</taxon>
        <taxon>Mycobacteriales</taxon>
        <taxon>Corynebacteriaceae</taxon>
        <taxon>Corynebacterium</taxon>
    </lineage>
</organism>
<keyword evidence="5 8" id="KW-0812">Transmembrane</keyword>
<dbReference type="AlphaFoldDB" id="A0AAP4BPS9"/>
<feature type="transmembrane region" description="Helical" evidence="8">
    <location>
        <begin position="100"/>
        <end position="118"/>
    </location>
</feature>
<comment type="similarity">
    <text evidence="2">Belongs to the auxin efflux carrier (TC 2.A.69) family.</text>
</comment>
<evidence type="ECO:0000256" key="8">
    <source>
        <dbReference type="SAM" id="Phobius"/>
    </source>
</evidence>
<name>A0AAP4BPS9_9CORY</name>
<dbReference type="Pfam" id="PF03547">
    <property type="entry name" value="Mem_trans"/>
    <property type="match status" value="2"/>
</dbReference>
<feature type="transmembrane region" description="Helical" evidence="8">
    <location>
        <begin position="227"/>
        <end position="250"/>
    </location>
</feature>